<evidence type="ECO:0000313" key="1">
    <source>
        <dbReference type="EMBL" id="SMF03786.1"/>
    </source>
</evidence>
<organism evidence="1 2">
    <name type="scientific">Kocuria marina subsp. indica</name>
    <dbReference type="NCBI Taxonomy" id="1049583"/>
    <lineage>
        <taxon>Bacteria</taxon>
        <taxon>Bacillati</taxon>
        <taxon>Actinomycetota</taxon>
        <taxon>Actinomycetes</taxon>
        <taxon>Micrococcales</taxon>
        <taxon>Micrococcaceae</taxon>
        <taxon>Kocuria</taxon>
    </lineage>
</organism>
<proteinExistence type="predicted"/>
<keyword evidence="2" id="KW-1185">Reference proteome</keyword>
<reference evidence="2" key="1">
    <citation type="submission" date="2017-04" db="EMBL/GenBank/DDBJ databases">
        <authorList>
            <person name="Varghese N."/>
            <person name="Submissions S."/>
        </authorList>
    </citation>
    <scope>NUCLEOTIDE SEQUENCE [LARGE SCALE GENOMIC DNA]</scope>
    <source>
        <strain evidence="2">NIO-1021</strain>
    </source>
</reference>
<evidence type="ECO:0000313" key="2">
    <source>
        <dbReference type="Proteomes" id="UP000192929"/>
    </source>
</evidence>
<sequence>MWSEDAARCCILQGAVTLPLVHRARSRVRAYAGWLTSRAREPTADMVRPGAWSSVRGPGYRVVAVWNHGSLLHE</sequence>
<dbReference type="Proteomes" id="UP000192929">
    <property type="component" value="Unassembled WGS sequence"/>
</dbReference>
<dbReference type="EMBL" id="FXAC01000006">
    <property type="protein sequence ID" value="SMF03786.1"/>
    <property type="molecule type" value="Genomic_DNA"/>
</dbReference>
<dbReference type="AlphaFoldDB" id="A0A1X7CV73"/>
<accession>A0A1X7CV73</accession>
<name>A0A1X7CV73_9MICC</name>
<gene>
    <name evidence="1" type="ORF">SAMN06296028_10670</name>
</gene>
<protein>
    <submittedName>
        <fullName evidence="1">Uncharacterized protein</fullName>
    </submittedName>
</protein>